<dbReference type="EMBL" id="GG693868">
    <property type="protein sequence ID" value="EES53177.1"/>
    <property type="molecule type" value="Genomic_DNA"/>
</dbReference>
<protein>
    <submittedName>
        <fullName evidence="1">Uncharacterized protein</fullName>
    </submittedName>
</protein>
<accession>C6HW72</accession>
<name>C6HW72_9BACT</name>
<evidence type="ECO:0000313" key="2">
    <source>
        <dbReference type="Proteomes" id="UP000009374"/>
    </source>
</evidence>
<dbReference type="Proteomes" id="UP000009374">
    <property type="component" value="Unassembled WGS sequence"/>
</dbReference>
<gene>
    <name evidence="1" type="ORF">UBAL3_80290052</name>
</gene>
<proteinExistence type="predicted"/>
<reference evidence="1 2" key="1">
    <citation type="journal article" date="2009" name="Appl. Environ. Microbiol.">
        <title>Community genomic and proteomic analyses of chemoautotrophic iron-oxidizing "Leptospirillum rubarum" (Group II) and "Leptospirillum ferrodiazotrophum" (Group III) bacteria in acid mine drainage biofilms.</title>
        <authorList>
            <person name="Goltsman D.S."/>
            <person name="Denef V.J."/>
            <person name="Singer S.W."/>
            <person name="VerBerkmoes N.C."/>
            <person name="Lefsrud M."/>
            <person name="Mueller R.S."/>
            <person name="Dick G.J."/>
            <person name="Sun C.L."/>
            <person name="Wheeler K.E."/>
            <person name="Zemla A."/>
            <person name="Baker B.J."/>
            <person name="Hauser L."/>
            <person name="Land M."/>
            <person name="Shah M.B."/>
            <person name="Thelen M.P."/>
            <person name="Hettich R.L."/>
            <person name="Banfield J.F."/>
        </authorList>
    </citation>
    <scope>NUCLEOTIDE SEQUENCE [LARGE SCALE GENOMIC DNA]</scope>
</reference>
<organism evidence="1 2">
    <name type="scientific">Leptospirillum ferrodiazotrophum</name>
    <dbReference type="NCBI Taxonomy" id="412449"/>
    <lineage>
        <taxon>Bacteria</taxon>
        <taxon>Pseudomonadati</taxon>
        <taxon>Nitrospirota</taxon>
        <taxon>Nitrospiria</taxon>
        <taxon>Nitrospirales</taxon>
        <taxon>Nitrospiraceae</taxon>
        <taxon>Leptospirillum</taxon>
    </lineage>
</organism>
<sequence length="108" mass="12084">MRHVIVRLQTLGPGVIVVSDVVDSLGRLLAKAPMTLDEGLKKALLSRGVKEVFIEDRRLSDRVESEQAIHNEIESVRKRLSLLGAGETSFDVKAIVLNTIEQFYKNKQ</sequence>
<evidence type="ECO:0000313" key="1">
    <source>
        <dbReference type="EMBL" id="EES53177.1"/>
    </source>
</evidence>
<keyword evidence="2" id="KW-1185">Reference proteome</keyword>
<dbReference type="AlphaFoldDB" id="C6HW72"/>